<gene>
    <name evidence="6" type="ORF">H5P30_12565</name>
</gene>
<protein>
    <submittedName>
        <fullName evidence="6">FAD-dependent oxidoreductase</fullName>
    </submittedName>
</protein>
<organism evidence="6 7">
    <name type="scientific">Puniceicoccus vermicola</name>
    <dbReference type="NCBI Taxonomy" id="388746"/>
    <lineage>
        <taxon>Bacteria</taxon>
        <taxon>Pseudomonadati</taxon>
        <taxon>Verrucomicrobiota</taxon>
        <taxon>Opitutia</taxon>
        <taxon>Puniceicoccales</taxon>
        <taxon>Puniceicoccaceae</taxon>
        <taxon>Puniceicoccus</taxon>
    </lineage>
</organism>
<dbReference type="RefSeq" id="WP_185693273.1">
    <property type="nucleotide sequence ID" value="NZ_JACHVA010000101.1"/>
</dbReference>
<keyword evidence="3" id="KW-0560">Oxidoreductase</keyword>
<evidence type="ECO:0000313" key="6">
    <source>
        <dbReference type="EMBL" id="MBC2602607.1"/>
    </source>
</evidence>
<dbReference type="EMBL" id="JACHVA010000101">
    <property type="protein sequence ID" value="MBC2602607.1"/>
    <property type="molecule type" value="Genomic_DNA"/>
</dbReference>
<keyword evidence="1" id="KW-0004">4Fe-4S</keyword>
<dbReference type="Proteomes" id="UP000525652">
    <property type="component" value="Unassembled WGS sequence"/>
</dbReference>
<dbReference type="GO" id="GO:0016491">
    <property type="term" value="F:oxidoreductase activity"/>
    <property type="evidence" value="ECO:0007669"/>
    <property type="project" value="UniProtKB-KW"/>
</dbReference>
<dbReference type="PANTHER" id="PTHR43498">
    <property type="entry name" value="FERREDOXIN:COB-COM HETERODISULFIDE REDUCTASE SUBUNIT A"/>
    <property type="match status" value="1"/>
</dbReference>
<keyword evidence="7" id="KW-1185">Reference proteome</keyword>
<reference evidence="6 7" key="1">
    <citation type="submission" date="2020-07" db="EMBL/GenBank/DDBJ databases">
        <authorList>
            <person name="Feng X."/>
        </authorList>
    </citation>
    <scope>NUCLEOTIDE SEQUENCE [LARGE SCALE GENOMIC DNA]</scope>
    <source>
        <strain evidence="6 7">JCM14086</strain>
    </source>
</reference>
<dbReference type="Gene3D" id="2.60.120.260">
    <property type="entry name" value="Galactose-binding domain-like"/>
    <property type="match status" value="1"/>
</dbReference>
<evidence type="ECO:0000256" key="3">
    <source>
        <dbReference type="ARBA" id="ARBA00023002"/>
    </source>
</evidence>
<dbReference type="PANTHER" id="PTHR43498:SF1">
    <property type="entry name" value="COB--COM HETERODISULFIDE REDUCTASE IRON-SULFUR SUBUNIT A"/>
    <property type="match status" value="1"/>
</dbReference>
<keyword evidence="5" id="KW-0411">Iron-sulfur</keyword>
<evidence type="ECO:0000256" key="4">
    <source>
        <dbReference type="ARBA" id="ARBA00023004"/>
    </source>
</evidence>
<evidence type="ECO:0000256" key="1">
    <source>
        <dbReference type="ARBA" id="ARBA00022485"/>
    </source>
</evidence>
<dbReference type="GO" id="GO:0051539">
    <property type="term" value="F:4 iron, 4 sulfur cluster binding"/>
    <property type="evidence" value="ECO:0007669"/>
    <property type="project" value="UniProtKB-KW"/>
</dbReference>
<dbReference type="SUPFAM" id="SSF51905">
    <property type="entry name" value="FAD/NAD(P)-binding domain"/>
    <property type="match status" value="1"/>
</dbReference>
<dbReference type="Gene3D" id="3.50.50.60">
    <property type="entry name" value="FAD/NAD(P)-binding domain"/>
    <property type="match status" value="1"/>
</dbReference>
<dbReference type="AlphaFoldDB" id="A0A7X1AZ31"/>
<proteinExistence type="predicted"/>
<keyword evidence="2" id="KW-0479">Metal-binding</keyword>
<sequence length="585" mass="65775">MKTEKLNVEFCVVGGGLAGLCAAVAAARHGAKTVLVHDRPVLGGNASSEIRVPVQGAFGSWDRSVRETGIIEEIMLETLYRNPSGNWQMWDLAMHGIAKQEPNLTLLLNCSCTEAFADGHRLTSLKAWQSTTQTWYEVRADVFADCSGDSILASFAGAEMREGREAASEFDEPVAPEKASSTKMGMSLVFVWRDMGNRQRFMPPTWIHTYHNNEEAPKHSEKINLTPVSGANGFFVELGGEEDTIHDSEEIKEELLKLGLGLVDHYKNHGDHDAENLALEWFGFLPGKRESLRYVGDYILRQSDVQKPNEFDDIVAYGGWPIDDHDSKGSLRKGKYSHDWFKVNCPYGIPFRSLYSRNVENLMMAGRNISATHVALCTTRVMATCAVMGQAVGTAAALASREKCTPREVGQEHLRELQTILQDDDCWLPGIPRGMPKLTVQAELTASVNDPQALRDGHDREDEDSDKLHAWKAEVGSWAEYRFDEAVELSRTRMIFNSNLKRKWANMPLWYPRDGWDIRPEPTLVRGFRLLVETENGEWEAVFSETENFQRLVRVPVPVTTKAIRLVIDETWGNEIAEVFAWEVA</sequence>
<evidence type="ECO:0000256" key="5">
    <source>
        <dbReference type="ARBA" id="ARBA00023014"/>
    </source>
</evidence>
<dbReference type="GO" id="GO:0046872">
    <property type="term" value="F:metal ion binding"/>
    <property type="evidence" value="ECO:0007669"/>
    <property type="project" value="UniProtKB-KW"/>
</dbReference>
<comment type="caution">
    <text evidence="6">The sequence shown here is derived from an EMBL/GenBank/DDBJ whole genome shotgun (WGS) entry which is preliminary data.</text>
</comment>
<accession>A0A7X1AZ31</accession>
<evidence type="ECO:0000313" key="7">
    <source>
        <dbReference type="Proteomes" id="UP000525652"/>
    </source>
</evidence>
<name>A0A7X1AZ31_9BACT</name>
<keyword evidence="4" id="KW-0408">Iron</keyword>
<evidence type="ECO:0000256" key="2">
    <source>
        <dbReference type="ARBA" id="ARBA00022723"/>
    </source>
</evidence>
<dbReference type="InterPro" id="IPR036188">
    <property type="entry name" value="FAD/NAD-bd_sf"/>
</dbReference>
<dbReference type="Pfam" id="PF12831">
    <property type="entry name" value="FAD_oxidored"/>
    <property type="match status" value="1"/>
</dbReference>
<dbReference type="InterPro" id="IPR039650">
    <property type="entry name" value="HdrA-like"/>
</dbReference>